<dbReference type="EC" id="3.4.21.89" evidence="3 6"/>
<protein>
    <recommendedName>
        <fullName evidence="3 6">Signal peptidase I</fullName>
        <ecNumber evidence="3 6">3.4.21.89</ecNumber>
    </recommendedName>
</protein>
<evidence type="ECO:0000256" key="6">
    <source>
        <dbReference type="RuleBase" id="RU362042"/>
    </source>
</evidence>
<gene>
    <name evidence="8" type="primary">lepB</name>
    <name evidence="8" type="ORF">IAA20_03800</name>
</gene>
<comment type="catalytic activity">
    <reaction evidence="1 6">
        <text>Cleavage of hydrophobic, N-terminal signal or leader sequences from secreted and periplasmic proteins.</text>
        <dbReference type="EC" id="3.4.21.89"/>
    </reaction>
</comment>
<dbReference type="GO" id="GO:0006465">
    <property type="term" value="P:signal peptide processing"/>
    <property type="evidence" value="ECO:0007669"/>
    <property type="project" value="InterPro"/>
</dbReference>
<reference evidence="8" key="2">
    <citation type="submission" date="2021-04" db="EMBL/GenBank/DDBJ databases">
        <authorList>
            <person name="Gilroy R."/>
        </authorList>
    </citation>
    <scope>NUCLEOTIDE SEQUENCE</scope>
    <source>
        <strain evidence="8">CHK172-16539</strain>
    </source>
</reference>
<dbReference type="InterPro" id="IPR019533">
    <property type="entry name" value="Peptidase_S26"/>
</dbReference>
<dbReference type="Proteomes" id="UP000824063">
    <property type="component" value="Unassembled WGS sequence"/>
</dbReference>
<keyword evidence="4 6" id="KW-0378">Hydrolase</keyword>
<evidence type="ECO:0000313" key="8">
    <source>
        <dbReference type="EMBL" id="HIZ53051.1"/>
    </source>
</evidence>
<comment type="similarity">
    <text evidence="6">Belongs to the peptidase S26 family.</text>
</comment>
<evidence type="ECO:0000313" key="9">
    <source>
        <dbReference type="Proteomes" id="UP000824063"/>
    </source>
</evidence>
<dbReference type="PRINTS" id="PR00727">
    <property type="entry name" value="LEADERPTASE"/>
</dbReference>
<feature type="transmembrane region" description="Helical" evidence="6">
    <location>
        <begin position="12"/>
        <end position="36"/>
    </location>
</feature>
<evidence type="ECO:0000256" key="2">
    <source>
        <dbReference type="ARBA" id="ARBA00004401"/>
    </source>
</evidence>
<feature type="active site" evidence="5">
    <location>
        <position position="81"/>
    </location>
</feature>
<dbReference type="EMBL" id="DXBN01000091">
    <property type="protein sequence ID" value="HIZ53051.1"/>
    <property type="molecule type" value="Genomic_DNA"/>
</dbReference>
<dbReference type="NCBIfam" id="TIGR02227">
    <property type="entry name" value="sigpep_I_bact"/>
    <property type="match status" value="1"/>
</dbReference>
<dbReference type="SUPFAM" id="SSF51306">
    <property type="entry name" value="LexA/Signal peptidase"/>
    <property type="match status" value="1"/>
</dbReference>
<dbReference type="PROSITE" id="PS00761">
    <property type="entry name" value="SPASE_I_3"/>
    <property type="match status" value="1"/>
</dbReference>
<dbReference type="GO" id="GO:0005886">
    <property type="term" value="C:plasma membrane"/>
    <property type="evidence" value="ECO:0007669"/>
    <property type="project" value="UniProtKB-SubCell"/>
</dbReference>
<dbReference type="GO" id="GO:0009003">
    <property type="term" value="F:signal peptidase activity"/>
    <property type="evidence" value="ECO:0007669"/>
    <property type="project" value="UniProtKB-EC"/>
</dbReference>
<dbReference type="Gene3D" id="2.10.109.10">
    <property type="entry name" value="Umud Fragment, subunit A"/>
    <property type="match status" value="1"/>
</dbReference>
<comment type="subcellular location">
    <subcellularLocation>
        <location evidence="2">Cell membrane</location>
        <topology evidence="2">Single-pass type II membrane protein</topology>
    </subcellularLocation>
    <subcellularLocation>
        <location evidence="6">Membrane</location>
        <topology evidence="6">Single-pass type II membrane protein</topology>
    </subcellularLocation>
</comment>
<evidence type="ECO:0000256" key="3">
    <source>
        <dbReference type="ARBA" id="ARBA00013208"/>
    </source>
</evidence>
<reference evidence="8" key="1">
    <citation type="journal article" date="2021" name="PeerJ">
        <title>Extensive microbial diversity within the chicken gut microbiome revealed by metagenomics and culture.</title>
        <authorList>
            <person name="Gilroy R."/>
            <person name="Ravi A."/>
            <person name="Getino M."/>
            <person name="Pursley I."/>
            <person name="Horton D.L."/>
            <person name="Alikhan N.F."/>
            <person name="Baker D."/>
            <person name="Gharbi K."/>
            <person name="Hall N."/>
            <person name="Watson M."/>
            <person name="Adriaenssens E.M."/>
            <person name="Foster-Nyarko E."/>
            <person name="Jarju S."/>
            <person name="Secka A."/>
            <person name="Antonio M."/>
            <person name="Oren A."/>
            <person name="Chaudhuri R.R."/>
            <person name="La Ragione R."/>
            <person name="Hildebrand F."/>
            <person name="Pallen M.J."/>
        </authorList>
    </citation>
    <scope>NUCLEOTIDE SEQUENCE</scope>
    <source>
        <strain evidence="8">CHK172-16539</strain>
    </source>
</reference>
<name>A0A9D2JGY9_9ENTE</name>
<keyword evidence="6" id="KW-1133">Transmembrane helix</keyword>
<dbReference type="PROSITE" id="PS00760">
    <property type="entry name" value="SPASE_I_2"/>
    <property type="match status" value="1"/>
</dbReference>
<dbReference type="GO" id="GO:0004252">
    <property type="term" value="F:serine-type endopeptidase activity"/>
    <property type="evidence" value="ECO:0007669"/>
    <property type="project" value="InterPro"/>
</dbReference>
<keyword evidence="6" id="KW-0812">Transmembrane</keyword>
<dbReference type="InterPro" id="IPR019757">
    <property type="entry name" value="Pept_S26A_signal_pept_1_Lys-AS"/>
</dbReference>
<dbReference type="InterPro" id="IPR019758">
    <property type="entry name" value="Pept_S26A_signal_pept_1_CS"/>
</dbReference>
<dbReference type="AlphaFoldDB" id="A0A9D2JGY9"/>
<dbReference type="PANTHER" id="PTHR43390:SF8">
    <property type="entry name" value="SIGNAL PEPTIDASE I"/>
    <property type="match status" value="1"/>
</dbReference>
<organism evidence="8 9">
    <name type="scientific">Candidatus Enterococcus avicola</name>
    <dbReference type="NCBI Taxonomy" id="2838561"/>
    <lineage>
        <taxon>Bacteria</taxon>
        <taxon>Bacillati</taxon>
        <taxon>Bacillota</taxon>
        <taxon>Bacilli</taxon>
        <taxon>Lactobacillales</taxon>
        <taxon>Enterococcaceae</taxon>
        <taxon>Enterococcus</taxon>
    </lineage>
</organism>
<evidence type="ECO:0000256" key="5">
    <source>
        <dbReference type="PIRSR" id="PIRSR600223-1"/>
    </source>
</evidence>
<dbReference type="InterPro" id="IPR036286">
    <property type="entry name" value="LexA/Signal_pep-like_sf"/>
</dbReference>
<feature type="active site" evidence="5">
    <location>
        <position position="44"/>
    </location>
</feature>
<evidence type="ECO:0000256" key="1">
    <source>
        <dbReference type="ARBA" id="ARBA00000677"/>
    </source>
</evidence>
<dbReference type="PANTHER" id="PTHR43390">
    <property type="entry name" value="SIGNAL PEPTIDASE I"/>
    <property type="match status" value="1"/>
</dbReference>
<dbReference type="Pfam" id="PF10502">
    <property type="entry name" value="Peptidase_S26"/>
    <property type="match status" value="1"/>
</dbReference>
<dbReference type="InterPro" id="IPR000223">
    <property type="entry name" value="Pept_S26A_signal_pept_1"/>
</dbReference>
<feature type="domain" description="Peptidase S26" evidence="7">
    <location>
        <begin position="17"/>
        <end position="176"/>
    </location>
</feature>
<accession>A0A9D2JGY9</accession>
<proteinExistence type="inferred from homology"/>
<sequence length="184" mass="21245">MNSMKVQNIVEWFWLIVKYTLAGLSIALIIRGFFLIPVPVEGISMQNTLTQGDFVLMEKFSDIERFDVIVFQMADGTTYIKRVIGMPGDTVSYRNDQLYINEEVVEETFLEENLAHDEERIPFTNDFEFEELMGVKKLGTGSYFVLGDNRRMSKDSRSFGAISEENIIGKARIVYYPLKRAHFV</sequence>
<keyword evidence="6" id="KW-0645">Protease</keyword>
<dbReference type="CDD" id="cd06530">
    <property type="entry name" value="S26_SPase_I"/>
    <property type="match status" value="1"/>
</dbReference>
<evidence type="ECO:0000256" key="4">
    <source>
        <dbReference type="ARBA" id="ARBA00022801"/>
    </source>
</evidence>
<keyword evidence="6" id="KW-0472">Membrane</keyword>
<comment type="caution">
    <text evidence="8">The sequence shown here is derived from an EMBL/GenBank/DDBJ whole genome shotgun (WGS) entry which is preliminary data.</text>
</comment>
<evidence type="ECO:0000259" key="7">
    <source>
        <dbReference type="Pfam" id="PF10502"/>
    </source>
</evidence>